<dbReference type="EMBL" id="CM023481">
    <property type="protein sequence ID" value="KAH6947348.1"/>
    <property type="molecule type" value="Genomic_DNA"/>
</dbReference>
<dbReference type="Proteomes" id="UP000821845">
    <property type="component" value="Chromosome 1"/>
</dbReference>
<comment type="caution">
    <text evidence="1">The sequence shown here is derived from an EMBL/GenBank/DDBJ whole genome shotgun (WGS) entry which is preliminary data.</text>
</comment>
<keyword evidence="2" id="KW-1185">Reference proteome</keyword>
<reference evidence="1" key="1">
    <citation type="submission" date="2020-05" db="EMBL/GenBank/DDBJ databases">
        <title>Large-scale comparative analyses of tick genomes elucidate their genetic diversity and vector capacities.</title>
        <authorList>
            <person name="Jia N."/>
            <person name="Wang J."/>
            <person name="Shi W."/>
            <person name="Du L."/>
            <person name="Sun Y."/>
            <person name="Zhan W."/>
            <person name="Jiang J."/>
            <person name="Wang Q."/>
            <person name="Zhang B."/>
            <person name="Ji P."/>
            <person name="Sakyi L.B."/>
            <person name="Cui X."/>
            <person name="Yuan T."/>
            <person name="Jiang B."/>
            <person name="Yang W."/>
            <person name="Lam T.T.-Y."/>
            <person name="Chang Q."/>
            <person name="Ding S."/>
            <person name="Wang X."/>
            <person name="Zhu J."/>
            <person name="Ruan X."/>
            <person name="Zhao L."/>
            <person name="Wei J."/>
            <person name="Que T."/>
            <person name="Du C."/>
            <person name="Cheng J."/>
            <person name="Dai P."/>
            <person name="Han X."/>
            <person name="Huang E."/>
            <person name="Gao Y."/>
            <person name="Liu J."/>
            <person name="Shao H."/>
            <person name="Ye R."/>
            <person name="Li L."/>
            <person name="Wei W."/>
            <person name="Wang X."/>
            <person name="Wang C."/>
            <person name="Yang T."/>
            <person name="Huo Q."/>
            <person name="Li W."/>
            <person name="Guo W."/>
            <person name="Chen H."/>
            <person name="Zhou L."/>
            <person name="Ni X."/>
            <person name="Tian J."/>
            <person name="Zhou Y."/>
            <person name="Sheng Y."/>
            <person name="Liu T."/>
            <person name="Pan Y."/>
            <person name="Xia L."/>
            <person name="Li J."/>
            <person name="Zhao F."/>
            <person name="Cao W."/>
        </authorList>
    </citation>
    <scope>NUCLEOTIDE SEQUENCE</scope>
    <source>
        <strain evidence="1">Hyas-2018</strain>
    </source>
</reference>
<protein>
    <submittedName>
        <fullName evidence="1">Uncharacterized protein</fullName>
    </submittedName>
</protein>
<evidence type="ECO:0000313" key="2">
    <source>
        <dbReference type="Proteomes" id="UP000821845"/>
    </source>
</evidence>
<gene>
    <name evidence="1" type="ORF">HPB50_018474</name>
</gene>
<sequence>MGPPLPQGATESPRTPPREQTHARVRGTLTRLRVRISRSEKGGKKKNWPPCVIQLPELAVLGWSARSRRPSARICPARSCHGLSLYRRWAETRAAPGRVRGRDPKACSLADIRRTITFRGRHSRRAISGSFFLLPRRRHSFNSRVPVAVVVVVGDRIANGNDAARWLPGSQTRIALVSRWTPEASENPCDDGLSVAAPLSLAFVRRSISG</sequence>
<accession>A0ACB7TK63</accession>
<name>A0ACB7TK63_HYAAI</name>
<organism evidence="1 2">
    <name type="scientific">Hyalomma asiaticum</name>
    <name type="common">Tick</name>
    <dbReference type="NCBI Taxonomy" id="266040"/>
    <lineage>
        <taxon>Eukaryota</taxon>
        <taxon>Metazoa</taxon>
        <taxon>Ecdysozoa</taxon>
        <taxon>Arthropoda</taxon>
        <taxon>Chelicerata</taxon>
        <taxon>Arachnida</taxon>
        <taxon>Acari</taxon>
        <taxon>Parasitiformes</taxon>
        <taxon>Ixodida</taxon>
        <taxon>Ixodoidea</taxon>
        <taxon>Ixodidae</taxon>
        <taxon>Hyalomminae</taxon>
        <taxon>Hyalomma</taxon>
    </lineage>
</organism>
<proteinExistence type="predicted"/>
<evidence type="ECO:0000313" key="1">
    <source>
        <dbReference type="EMBL" id="KAH6947348.1"/>
    </source>
</evidence>